<dbReference type="GO" id="GO:0005829">
    <property type="term" value="C:cytosol"/>
    <property type="evidence" value="ECO:0007669"/>
    <property type="project" value="TreeGrafter"/>
</dbReference>
<dbReference type="GO" id="GO:0004315">
    <property type="term" value="F:3-oxoacyl-[acyl-carrier-protein] synthase activity"/>
    <property type="evidence" value="ECO:0007669"/>
    <property type="project" value="UniProtKB-EC"/>
</dbReference>
<dbReference type="SUPFAM" id="SSF53901">
    <property type="entry name" value="Thiolase-like"/>
    <property type="match status" value="1"/>
</dbReference>
<dbReference type="PANTHER" id="PTHR11712">
    <property type="entry name" value="POLYKETIDE SYNTHASE-RELATED"/>
    <property type="match status" value="1"/>
</dbReference>
<dbReference type="CDD" id="cd00834">
    <property type="entry name" value="KAS_I_II"/>
    <property type="match status" value="1"/>
</dbReference>
<evidence type="ECO:0000256" key="3">
    <source>
        <dbReference type="ARBA" id="ARBA00011738"/>
    </source>
</evidence>
<comment type="subunit">
    <text evidence="3">Homodimer.</text>
</comment>
<dbReference type="EC" id="2.3.1.41" evidence="4"/>
<evidence type="ECO:0000256" key="6">
    <source>
        <dbReference type="ARBA" id="ARBA00022679"/>
    </source>
</evidence>
<dbReference type="InterPro" id="IPR014031">
    <property type="entry name" value="Ketoacyl_synth_C"/>
</dbReference>
<dbReference type="Gene3D" id="3.40.47.10">
    <property type="match status" value="1"/>
</dbReference>
<keyword evidence="7" id="KW-0012">Acyltransferase</keyword>
<comment type="similarity">
    <text evidence="2 13">Belongs to the thiolase-like superfamily. Beta-ketoacyl-ACP synthases family.</text>
</comment>
<dbReference type="PANTHER" id="PTHR11712:SF306">
    <property type="entry name" value="3-OXOACYL-[ACYL-CARRIER-PROTEIN] SYNTHASE 1"/>
    <property type="match status" value="1"/>
</dbReference>
<evidence type="ECO:0000256" key="7">
    <source>
        <dbReference type="ARBA" id="ARBA00023315"/>
    </source>
</evidence>
<dbReference type="PROSITE" id="PS52004">
    <property type="entry name" value="KS3_2"/>
    <property type="match status" value="1"/>
</dbReference>
<sequence>MKRVVVTGLGSVSPCGNTNEEILSTIKNQNQCFVKSKFDVVEFYGEVSEGYKTNFNKKQIRYMDKVSQLAFCAGEAAVLDSRLNLSELNKVRCGISIGTSMGGFQTLHTELTESALYGLEKISLLGMPKLLHNMIGANLSIAFDFKGGVFTYNNACASSATAIGEAYNKIQRNEFDVMLAGGAESCISEQVFKSFHRLGAMSTSKNIDEASIPFSKARSGFVLSEGSAVLVLEEYEHAIARDAPIYCEIKGYATTSDASSLVAPNTDGLTRCMEEALHDAEIEAHEVEYINAHGTGTQANDLVEAKAINRIFSSPFVSSTKSIHGHLLGAAGAFEALLCCLMIKNKQLFPQSNVSYADVDPEINLNLLLSKSIEYECGYILSNSFAFGGSNVSLVFSK</sequence>
<dbReference type="RefSeq" id="WP_086274417.1">
    <property type="nucleotide sequence ID" value="NZ_NGKU01000001.1"/>
</dbReference>
<dbReference type="AlphaFoldDB" id="A0A242A600"/>
<evidence type="ECO:0000256" key="11">
    <source>
        <dbReference type="ARBA" id="ARBA00048121"/>
    </source>
</evidence>
<dbReference type="EMBL" id="NGKU01000001">
    <property type="protein sequence ID" value="OTN76466.1"/>
    <property type="molecule type" value="Genomic_DNA"/>
</dbReference>
<evidence type="ECO:0000313" key="16">
    <source>
        <dbReference type="Proteomes" id="UP000195043"/>
    </source>
</evidence>
<keyword evidence="16" id="KW-1185">Reference proteome</keyword>
<evidence type="ECO:0000256" key="2">
    <source>
        <dbReference type="ARBA" id="ARBA00008467"/>
    </source>
</evidence>
<reference evidence="15 16" key="1">
    <citation type="submission" date="2017-05" db="EMBL/GenBank/DDBJ databases">
        <title>The Genome Sequence of Enterococcus sp. 8G7_MSG3316.</title>
        <authorList>
            <consortium name="The Broad Institute Genomics Platform"/>
            <consortium name="The Broad Institute Genomic Center for Infectious Diseases"/>
            <person name="Earl A."/>
            <person name="Manson A."/>
            <person name="Schwartman J."/>
            <person name="Gilmore M."/>
            <person name="Abouelleil A."/>
            <person name="Cao P."/>
            <person name="Chapman S."/>
            <person name="Cusick C."/>
            <person name="Shea T."/>
            <person name="Young S."/>
            <person name="Neafsey D."/>
            <person name="Nusbaum C."/>
            <person name="Birren B."/>
        </authorList>
    </citation>
    <scope>NUCLEOTIDE SEQUENCE [LARGE SCALE GENOMIC DNA]</scope>
    <source>
        <strain evidence="15 16">8G7_MSG3316</strain>
    </source>
</reference>
<comment type="catalytic activity">
    <reaction evidence="11">
        <text>(3Z)-decenoyl-[ACP] + malonyl-[ACP] + H(+) = 3-oxo-(5Z)-dodecenoyl-[ACP] + holo-[ACP] + CO2</text>
        <dbReference type="Rhea" id="RHEA:54940"/>
        <dbReference type="Rhea" id="RHEA-COMP:9623"/>
        <dbReference type="Rhea" id="RHEA-COMP:9685"/>
        <dbReference type="Rhea" id="RHEA-COMP:9927"/>
        <dbReference type="Rhea" id="RHEA-COMP:14042"/>
        <dbReference type="ChEBI" id="CHEBI:15378"/>
        <dbReference type="ChEBI" id="CHEBI:16526"/>
        <dbReference type="ChEBI" id="CHEBI:64479"/>
        <dbReference type="ChEBI" id="CHEBI:78449"/>
        <dbReference type="ChEBI" id="CHEBI:78798"/>
        <dbReference type="ChEBI" id="CHEBI:138410"/>
    </reaction>
    <physiologicalReaction direction="left-to-right" evidence="11">
        <dbReference type="Rhea" id="RHEA:54941"/>
    </physiologicalReaction>
</comment>
<dbReference type="InterPro" id="IPR000794">
    <property type="entry name" value="Beta-ketoacyl_synthase"/>
</dbReference>
<comment type="subcellular location">
    <subcellularLocation>
        <location evidence="1">Cytoplasm</location>
    </subcellularLocation>
</comment>
<dbReference type="SMART" id="SM00825">
    <property type="entry name" value="PKS_KS"/>
    <property type="match status" value="1"/>
</dbReference>
<evidence type="ECO:0000259" key="14">
    <source>
        <dbReference type="PROSITE" id="PS52004"/>
    </source>
</evidence>
<evidence type="ECO:0000313" key="15">
    <source>
        <dbReference type="EMBL" id="OTN76466.1"/>
    </source>
</evidence>
<evidence type="ECO:0000256" key="1">
    <source>
        <dbReference type="ARBA" id="ARBA00004496"/>
    </source>
</evidence>
<feature type="domain" description="Ketosynthase family 3 (KS3)" evidence="14">
    <location>
        <begin position="1"/>
        <end position="398"/>
    </location>
</feature>
<comment type="catalytic activity">
    <reaction evidence="12">
        <text>a fatty acyl-[ACP] + malonyl-[ACP] + H(+) = a 3-oxoacyl-[ACP] + holo-[ACP] + CO2</text>
        <dbReference type="Rhea" id="RHEA:22836"/>
        <dbReference type="Rhea" id="RHEA-COMP:9623"/>
        <dbReference type="Rhea" id="RHEA-COMP:9685"/>
        <dbReference type="Rhea" id="RHEA-COMP:9916"/>
        <dbReference type="Rhea" id="RHEA-COMP:14125"/>
        <dbReference type="ChEBI" id="CHEBI:15378"/>
        <dbReference type="ChEBI" id="CHEBI:16526"/>
        <dbReference type="ChEBI" id="CHEBI:64479"/>
        <dbReference type="ChEBI" id="CHEBI:78449"/>
        <dbReference type="ChEBI" id="CHEBI:78776"/>
        <dbReference type="ChEBI" id="CHEBI:138651"/>
        <dbReference type="EC" id="2.3.1.41"/>
    </reaction>
    <physiologicalReaction direction="left-to-right" evidence="12">
        <dbReference type="Rhea" id="RHEA:22837"/>
    </physiologicalReaction>
</comment>
<dbReference type="InterPro" id="IPR020841">
    <property type="entry name" value="PKS_Beta-ketoAc_synthase_dom"/>
</dbReference>
<dbReference type="Proteomes" id="UP000195043">
    <property type="component" value="Unassembled WGS sequence"/>
</dbReference>
<protein>
    <recommendedName>
        <fullName evidence="8">3-oxoacyl-[acyl-carrier-protein] synthase 1</fullName>
        <ecNumber evidence="4">2.3.1.41</ecNumber>
    </recommendedName>
    <alternativeName>
        <fullName evidence="9">3-oxoacyl-[acyl-carrier-protein] synthase I</fullName>
    </alternativeName>
    <alternativeName>
        <fullName evidence="10">Beta-ketoacyl-ACP synthase I</fullName>
    </alternativeName>
</protein>
<dbReference type="Pfam" id="PF02801">
    <property type="entry name" value="Ketoacyl-synt_C"/>
    <property type="match status" value="1"/>
</dbReference>
<evidence type="ECO:0000256" key="12">
    <source>
        <dbReference type="ARBA" id="ARBA00048506"/>
    </source>
</evidence>
<keyword evidence="6 13" id="KW-0808">Transferase</keyword>
<dbReference type="STRING" id="1834191.A5886_001543"/>
<organism evidence="15 16">
    <name type="scientific">Candidatus Enterococcus testudinis</name>
    <dbReference type="NCBI Taxonomy" id="1834191"/>
    <lineage>
        <taxon>Bacteria</taxon>
        <taxon>Bacillati</taxon>
        <taxon>Bacillota</taxon>
        <taxon>Bacilli</taxon>
        <taxon>Lactobacillales</taxon>
        <taxon>Enterococcaceae</taxon>
        <taxon>Enterococcus</taxon>
    </lineage>
</organism>
<keyword evidence="5" id="KW-0963">Cytoplasm</keyword>
<evidence type="ECO:0000256" key="5">
    <source>
        <dbReference type="ARBA" id="ARBA00022490"/>
    </source>
</evidence>
<dbReference type="OrthoDB" id="9808669at2"/>
<comment type="caution">
    <text evidence="15">The sequence shown here is derived from an EMBL/GenBank/DDBJ whole genome shotgun (WGS) entry which is preliminary data.</text>
</comment>
<evidence type="ECO:0000256" key="9">
    <source>
        <dbReference type="ARBA" id="ARBA00041620"/>
    </source>
</evidence>
<accession>A0A242A600</accession>
<name>A0A242A600_9ENTE</name>
<dbReference type="InterPro" id="IPR014030">
    <property type="entry name" value="Ketoacyl_synth_N"/>
</dbReference>
<dbReference type="Pfam" id="PF00109">
    <property type="entry name" value="ketoacyl-synt"/>
    <property type="match status" value="1"/>
</dbReference>
<evidence type="ECO:0000256" key="4">
    <source>
        <dbReference type="ARBA" id="ARBA00013191"/>
    </source>
</evidence>
<evidence type="ECO:0000256" key="8">
    <source>
        <dbReference type="ARBA" id="ARBA00039450"/>
    </source>
</evidence>
<dbReference type="InterPro" id="IPR016039">
    <property type="entry name" value="Thiolase-like"/>
</dbReference>
<evidence type="ECO:0000256" key="13">
    <source>
        <dbReference type="RuleBase" id="RU003694"/>
    </source>
</evidence>
<gene>
    <name evidence="15" type="ORF">A5886_001543</name>
</gene>
<proteinExistence type="inferred from homology"/>
<evidence type="ECO:0000256" key="10">
    <source>
        <dbReference type="ARBA" id="ARBA00042143"/>
    </source>
</evidence>
<dbReference type="GO" id="GO:0006633">
    <property type="term" value="P:fatty acid biosynthetic process"/>
    <property type="evidence" value="ECO:0007669"/>
    <property type="project" value="TreeGrafter"/>
</dbReference>